<dbReference type="AlphaFoldDB" id="A0A0N4ZB84"/>
<feature type="region of interest" description="Disordered" evidence="4">
    <location>
        <begin position="200"/>
        <end position="247"/>
    </location>
</feature>
<sequence length="592" mass="65152">MQIISPMNIYSGRMETNQNNLSNDSTNNSPVNCFNNNNSNNNIPTLNMSLCDTSITLWQFLLELLVSGKYNDLIQWTNLKDGEFKLIDAESVARLWGQRKGKPQMNYDKLSRALRYYYDKNIIKKVTGQKFVYRFVALLDDLITMANATTATGYLSDKIPNIGKLQGNTQNTDITEKNPHLQQALSRNIFNHKMIISGKSETESSHHSVSPPSTAYSPVSISSGSCVSNTDTASSMEHSFNSPSLNNLTDGVSPQFLKRPPSLENNLQEDCNKKKRKVITTLTNDEVATLQNLSKANGLTPAQIQDFLMTTSMGPSLKSFKESDETFRRQSVEIKQEVNNKLPTISTSFVDVTPSGDIINVPVANIEDDHGKTYATLNSISESQLDQVSNNENSIIKKPRPEPLNLIPIHNSDNTSFVNSFLSAQNTPLFAGGGQFSNNLILQSTLNSPYFIGNNAQSPLVTHLSQLYAASMEQKQLANLLNASAATNLAAAYAAASSLTSPLFAPKTPNLSDKFSATSMSTKYQPMLAQQPFNQQAQSQYFLFPPPSPSAMAQMASSGISPAMHSPFFNVPFLGRINRSPESLKTPVPSFH</sequence>
<evidence type="ECO:0000256" key="3">
    <source>
        <dbReference type="RuleBase" id="RU004019"/>
    </source>
</evidence>
<dbReference type="PROSITE" id="PS00346">
    <property type="entry name" value="ETS_DOMAIN_2"/>
    <property type="match status" value="1"/>
</dbReference>
<dbReference type="InterPro" id="IPR046328">
    <property type="entry name" value="ETS_fam"/>
</dbReference>
<organism evidence="6 7">
    <name type="scientific">Parastrongyloides trichosuri</name>
    <name type="common">Possum-specific nematode worm</name>
    <dbReference type="NCBI Taxonomy" id="131310"/>
    <lineage>
        <taxon>Eukaryota</taxon>
        <taxon>Metazoa</taxon>
        <taxon>Ecdysozoa</taxon>
        <taxon>Nematoda</taxon>
        <taxon>Chromadorea</taxon>
        <taxon>Rhabditida</taxon>
        <taxon>Tylenchina</taxon>
        <taxon>Panagrolaimomorpha</taxon>
        <taxon>Strongyloidoidea</taxon>
        <taxon>Strongyloididae</taxon>
        <taxon>Parastrongyloides</taxon>
    </lineage>
</organism>
<dbReference type="GO" id="GO:0030154">
    <property type="term" value="P:cell differentiation"/>
    <property type="evidence" value="ECO:0007669"/>
    <property type="project" value="TreeGrafter"/>
</dbReference>
<dbReference type="PRINTS" id="PR00454">
    <property type="entry name" value="ETSDOMAIN"/>
</dbReference>
<dbReference type="GO" id="GO:0000981">
    <property type="term" value="F:DNA-binding transcription factor activity, RNA polymerase II-specific"/>
    <property type="evidence" value="ECO:0007669"/>
    <property type="project" value="TreeGrafter"/>
</dbReference>
<feature type="domain" description="ETS" evidence="5">
    <location>
        <begin position="55"/>
        <end position="136"/>
    </location>
</feature>
<dbReference type="InterPro" id="IPR036390">
    <property type="entry name" value="WH_DNA-bd_sf"/>
</dbReference>
<dbReference type="GO" id="GO:0005634">
    <property type="term" value="C:nucleus"/>
    <property type="evidence" value="ECO:0007669"/>
    <property type="project" value="UniProtKB-SubCell"/>
</dbReference>
<dbReference type="WBParaSite" id="PTRK_0000479700.1">
    <property type="protein sequence ID" value="PTRK_0000479700.1"/>
    <property type="gene ID" value="PTRK_0000479700"/>
</dbReference>
<keyword evidence="3" id="KW-0539">Nucleus</keyword>
<dbReference type="InterPro" id="IPR000418">
    <property type="entry name" value="Ets_dom"/>
</dbReference>
<dbReference type="Gene3D" id="1.10.10.10">
    <property type="entry name" value="Winged helix-like DNA-binding domain superfamily/Winged helix DNA-binding domain"/>
    <property type="match status" value="1"/>
</dbReference>
<comment type="similarity">
    <text evidence="1 3">Belongs to the ETS family.</text>
</comment>
<evidence type="ECO:0000256" key="2">
    <source>
        <dbReference type="ARBA" id="ARBA00023125"/>
    </source>
</evidence>
<protein>
    <submittedName>
        <fullName evidence="7">ETS domain-containing protein</fullName>
    </submittedName>
</protein>
<feature type="compositionally biased region" description="Low complexity" evidence="4">
    <location>
        <begin position="217"/>
        <end position="228"/>
    </location>
</feature>
<evidence type="ECO:0000313" key="7">
    <source>
        <dbReference type="WBParaSite" id="PTRK_0000479700.1"/>
    </source>
</evidence>
<comment type="subcellular location">
    <subcellularLocation>
        <location evidence="3">Nucleus</location>
    </subcellularLocation>
</comment>
<name>A0A0N4ZB84_PARTI</name>
<dbReference type="SUPFAM" id="SSF46785">
    <property type="entry name" value="Winged helix' DNA-binding domain"/>
    <property type="match status" value="1"/>
</dbReference>
<keyword evidence="2 3" id="KW-0238">DNA-binding</keyword>
<dbReference type="PANTHER" id="PTHR11849:SF133">
    <property type="entry name" value="ETS DOMAIN-CONTAINING PROTEIN"/>
    <property type="match status" value="1"/>
</dbReference>
<dbReference type="Pfam" id="PF00178">
    <property type="entry name" value="Ets"/>
    <property type="match status" value="1"/>
</dbReference>
<evidence type="ECO:0000256" key="4">
    <source>
        <dbReference type="SAM" id="MobiDB-lite"/>
    </source>
</evidence>
<dbReference type="PANTHER" id="PTHR11849">
    <property type="entry name" value="ETS"/>
    <property type="match status" value="1"/>
</dbReference>
<reference evidence="7" key="1">
    <citation type="submission" date="2017-02" db="UniProtKB">
        <authorList>
            <consortium name="WormBaseParasite"/>
        </authorList>
    </citation>
    <scope>IDENTIFICATION</scope>
</reference>
<dbReference type="PROSITE" id="PS50061">
    <property type="entry name" value="ETS_DOMAIN_3"/>
    <property type="match status" value="1"/>
</dbReference>
<dbReference type="STRING" id="131310.A0A0N4ZB84"/>
<evidence type="ECO:0000259" key="5">
    <source>
        <dbReference type="PROSITE" id="PS50061"/>
    </source>
</evidence>
<feature type="compositionally biased region" description="Polar residues" evidence="4">
    <location>
        <begin position="229"/>
        <end position="247"/>
    </location>
</feature>
<evidence type="ECO:0000313" key="6">
    <source>
        <dbReference type="Proteomes" id="UP000038045"/>
    </source>
</evidence>
<dbReference type="Proteomes" id="UP000038045">
    <property type="component" value="Unplaced"/>
</dbReference>
<proteinExistence type="inferred from homology"/>
<accession>A0A0N4ZB84</accession>
<feature type="compositionally biased region" description="Polar residues" evidence="4">
    <location>
        <begin position="207"/>
        <end position="216"/>
    </location>
</feature>
<dbReference type="SMART" id="SM00413">
    <property type="entry name" value="ETS"/>
    <property type="match status" value="1"/>
</dbReference>
<evidence type="ECO:0000256" key="1">
    <source>
        <dbReference type="ARBA" id="ARBA00005562"/>
    </source>
</evidence>
<dbReference type="InterPro" id="IPR036388">
    <property type="entry name" value="WH-like_DNA-bd_sf"/>
</dbReference>
<dbReference type="PROSITE" id="PS00345">
    <property type="entry name" value="ETS_DOMAIN_1"/>
    <property type="match status" value="1"/>
</dbReference>
<keyword evidence="6" id="KW-1185">Reference proteome</keyword>
<dbReference type="GO" id="GO:0043565">
    <property type="term" value="F:sequence-specific DNA binding"/>
    <property type="evidence" value="ECO:0007669"/>
    <property type="project" value="InterPro"/>
</dbReference>